<protein>
    <submittedName>
        <fullName evidence="2">Uncharacterized protein</fullName>
    </submittedName>
</protein>
<name>A0A819RWH0_9BILA</name>
<keyword evidence="4" id="KW-1185">Reference proteome</keyword>
<reference evidence="2" key="1">
    <citation type="submission" date="2021-02" db="EMBL/GenBank/DDBJ databases">
        <authorList>
            <person name="Nowell W R."/>
        </authorList>
    </citation>
    <scope>NUCLEOTIDE SEQUENCE</scope>
</reference>
<feature type="compositionally biased region" description="Basic and acidic residues" evidence="1">
    <location>
        <begin position="115"/>
        <end position="140"/>
    </location>
</feature>
<organism evidence="2 4">
    <name type="scientific">Rotaria magnacalcarata</name>
    <dbReference type="NCBI Taxonomy" id="392030"/>
    <lineage>
        <taxon>Eukaryota</taxon>
        <taxon>Metazoa</taxon>
        <taxon>Spiralia</taxon>
        <taxon>Gnathifera</taxon>
        <taxon>Rotifera</taxon>
        <taxon>Eurotatoria</taxon>
        <taxon>Bdelloidea</taxon>
        <taxon>Philodinida</taxon>
        <taxon>Philodinidae</taxon>
        <taxon>Rotaria</taxon>
    </lineage>
</organism>
<dbReference type="EMBL" id="CAJOBF010002970">
    <property type="protein sequence ID" value="CAF4066666.1"/>
    <property type="molecule type" value="Genomic_DNA"/>
</dbReference>
<dbReference type="EMBL" id="CAJOBG010003378">
    <property type="protein sequence ID" value="CAF4059899.1"/>
    <property type="molecule type" value="Genomic_DNA"/>
</dbReference>
<evidence type="ECO:0000313" key="4">
    <source>
        <dbReference type="Proteomes" id="UP000663866"/>
    </source>
</evidence>
<sequence>MIYAAGIIDQSWYIKNKYHASNGNNHTEYQQIDYYWSKTLSLTTSFGLPKYPTLSKIVKNILIISHGNSNVARGFSINEHNVTENRTLLSLSSINGLRSTWDVYNQEQLSLKSLADREKEQSEKYEHTNEEMKKLIDRENQLLSKQKGLPR</sequence>
<feature type="region of interest" description="Disordered" evidence="1">
    <location>
        <begin position="115"/>
        <end position="151"/>
    </location>
</feature>
<dbReference type="AlphaFoldDB" id="A0A819RWH0"/>
<dbReference type="Proteomes" id="UP000663842">
    <property type="component" value="Unassembled WGS sequence"/>
</dbReference>
<accession>A0A819RWH0</accession>
<evidence type="ECO:0000313" key="2">
    <source>
        <dbReference type="EMBL" id="CAF4059899.1"/>
    </source>
</evidence>
<comment type="caution">
    <text evidence="2">The sequence shown here is derived from an EMBL/GenBank/DDBJ whole genome shotgun (WGS) entry which is preliminary data.</text>
</comment>
<proteinExistence type="predicted"/>
<gene>
    <name evidence="2" type="ORF">OVN521_LOCUS18535</name>
    <name evidence="3" type="ORF">UXM345_LOCUS20172</name>
</gene>
<dbReference type="Proteomes" id="UP000663866">
    <property type="component" value="Unassembled WGS sequence"/>
</dbReference>
<evidence type="ECO:0000256" key="1">
    <source>
        <dbReference type="SAM" id="MobiDB-lite"/>
    </source>
</evidence>
<evidence type="ECO:0000313" key="3">
    <source>
        <dbReference type="EMBL" id="CAF4066666.1"/>
    </source>
</evidence>